<dbReference type="Pfam" id="PF13302">
    <property type="entry name" value="Acetyltransf_3"/>
    <property type="match status" value="1"/>
</dbReference>
<comment type="caution">
    <text evidence="2">The sequence shown here is derived from an EMBL/GenBank/DDBJ whole genome shotgun (WGS) entry which is preliminary data.</text>
</comment>
<dbReference type="PROSITE" id="PS51186">
    <property type="entry name" value="GNAT"/>
    <property type="match status" value="1"/>
</dbReference>
<dbReference type="PANTHER" id="PTHR43415">
    <property type="entry name" value="SPERMIDINE N(1)-ACETYLTRANSFERASE"/>
    <property type="match status" value="1"/>
</dbReference>
<dbReference type="PANTHER" id="PTHR43415:SF3">
    <property type="entry name" value="GNAT-FAMILY ACETYLTRANSFERASE"/>
    <property type="match status" value="1"/>
</dbReference>
<keyword evidence="2" id="KW-0808">Transferase</keyword>
<keyword evidence="3" id="KW-1185">Reference proteome</keyword>
<dbReference type="SUPFAM" id="SSF55729">
    <property type="entry name" value="Acyl-CoA N-acyltransferases (Nat)"/>
    <property type="match status" value="1"/>
</dbReference>
<organism evidence="2 3">
    <name type="scientific">Oryzihumus leptocrescens</name>
    <dbReference type="NCBI Taxonomy" id="297536"/>
    <lineage>
        <taxon>Bacteria</taxon>
        <taxon>Bacillati</taxon>
        <taxon>Actinomycetota</taxon>
        <taxon>Actinomycetes</taxon>
        <taxon>Micrococcales</taxon>
        <taxon>Intrasporangiaceae</taxon>
        <taxon>Oryzihumus</taxon>
    </lineage>
</organism>
<accession>A0A542ZLA0</accession>
<sequence length="187" mass="21259">MIVPERTPRLHSPRAVLRPFRPEDVDGRVRCGKDPEIVRMFGGSPDFREPVPMPLEDATAWYEAVSTDSNPLHWAIEFEGEFIGTARLHGLDATDRRARYAVGLLDSRRLGIGLGTEVTQAVLRYGFGELRLHRIDLRVLAYNTRAIRCYLRCGFVQEGLEREAAYVDARWHDDVIMGVLEHEASTL</sequence>
<dbReference type="AlphaFoldDB" id="A0A542ZLA0"/>
<dbReference type="GO" id="GO:0016747">
    <property type="term" value="F:acyltransferase activity, transferring groups other than amino-acyl groups"/>
    <property type="evidence" value="ECO:0007669"/>
    <property type="project" value="InterPro"/>
</dbReference>
<protein>
    <submittedName>
        <fullName evidence="2">RimJ/RimL family protein N-acetyltransferase</fullName>
    </submittedName>
</protein>
<dbReference type="OrthoDB" id="9814648at2"/>
<gene>
    <name evidence="2" type="ORF">FB474_2527</name>
</gene>
<evidence type="ECO:0000313" key="3">
    <source>
        <dbReference type="Proteomes" id="UP000319514"/>
    </source>
</evidence>
<evidence type="ECO:0000259" key="1">
    <source>
        <dbReference type="PROSITE" id="PS51186"/>
    </source>
</evidence>
<reference evidence="2 3" key="1">
    <citation type="submission" date="2019-06" db="EMBL/GenBank/DDBJ databases">
        <title>Sequencing the genomes of 1000 actinobacteria strains.</title>
        <authorList>
            <person name="Klenk H.-P."/>
        </authorList>
    </citation>
    <scope>NUCLEOTIDE SEQUENCE [LARGE SCALE GENOMIC DNA]</scope>
    <source>
        <strain evidence="2 3">DSM 18082</strain>
    </source>
</reference>
<dbReference type="InterPro" id="IPR016181">
    <property type="entry name" value="Acyl_CoA_acyltransferase"/>
</dbReference>
<dbReference type="EMBL" id="VFOQ01000001">
    <property type="protein sequence ID" value="TQL61122.1"/>
    <property type="molecule type" value="Genomic_DNA"/>
</dbReference>
<feature type="domain" description="N-acetyltransferase" evidence="1">
    <location>
        <begin position="27"/>
        <end position="182"/>
    </location>
</feature>
<dbReference type="Proteomes" id="UP000319514">
    <property type="component" value="Unassembled WGS sequence"/>
</dbReference>
<evidence type="ECO:0000313" key="2">
    <source>
        <dbReference type="EMBL" id="TQL61122.1"/>
    </source>
</evidence>
<proteinExistence type="predicted"/>
<dbReference type="RefSeq" id="WP_141788946.1">
    <property type="nucleotide sequence ID" value="NZ_BAAAKX010000001.1"/>
</dbReference>
<dbReference type="Gene3D" id="3.40.630.30">
    <property type="match status" value="1"/>
</dbReference>
<dbReference type="InterPro" id="IPR000182">
    <property type="entry name" value="GNAT_dom"/>
</dbReference>
<name>A0A542ZLA0_9MICO</name>